<accession>A0A398BBA1</accession>
<name>A0A398BBA1_9BACI</name>
<evidence type="ECO:0000313" key="1">
    <source>
        <dbReference type="EMBL" id="RID86721.1"/>
    </source>
</evidence>
<protein>
    <submittedName>
        <fullName evidence="1">Uncharacterized protein</fullName>
    </submittedName>
</protein>
<dbReference type="EMBL" id="QWVT01000011">
    <property type="protein sequence ID" value="RID86721.1"/>
    <property type="molecule type" value="Genomic_DNA"/>
</dbReference>
<evidence type="ECO:0000313" key="2">
    <source>
        <dbReference type="Proteomes" id="UP000265816"/>
    </source>
</evidence>
<gene>
    <name evidence="1" type="ORF">D1970_05535</name>
</gene>
<reference evidence="1 2" key="1">
    <citation type="submission" date="2018-08" db="EMBL/GenBank/DDBJ databases">
        <title>Bacillus jemisoniae sp. nov., Bacillus chryseoplanitiae sp. nov., Bacillus resnikiae sp. nov., and Bacillus frankliniae sp. nov., isolated from Viking spacecraft and associated surfaces.</title>
        <authorList>
            <person name="Seuylemezian A."/>
            <person name="Vaishampayan P."/>
        </authorList>
    </citation>
    <scope>NUCLEOTIDE SEQUENCE [LARGE SCALE GENOMIC DNA]</scope>
    <source>
        <strain evidence="1 2">JJ-247</strain>
    </source>
</reference>
<comment type="caution">
    <text evidence="1">The sequence shown here is derived from an EMBL/GenBank/DDBJ whole genome shotgun (WGS) entry which is preliminary data.</text>
</comment>
<dbReference type="RefSeq" id="WP_119111900.1">
    <property type="nucleotide sequence ID" value="NZ_JBANBX010000022.1"/>
</dbReference>
<sequence length="93" mass="10722">MSIPELTFKLFTDRLLYLNHLNDTLASYDTYKNRNLRENITSAFIKMGRRMANKLSSNIDGNINKIKSDLGYSDLIVGFLNITKDINIALLFF</sequence>
<dbReference type="AlphaFoldDB" id="A0A398BBA1"/>
<dbReference type="Proteomes" id="UP000265816">
    <property type="component" value="Unassembled WGS sequence"/>
</dbReference>
<keyword evidence="2" id="KW-1185">Reference proteome</keyword>
<organism evidence="1 2">
    <name type="scientific">Mesobacillus zeae</name>
    <dbReference type="NCBI Taxonomy" id="1917180"/>
    <lineage>
        <taxon>Bacteria</taxon>
        <taxon>Bacillati</taxon>
        <taxon>Bacillota</taxon>
        <taxon>Bacilli</taxon>
        <taxon>Bacillales</taxon>
        <taxon>Bacillaceae</taxon>
        <taxon>Mesobacillus</taxon>
    </lineage>
</organism>
<proteinExistence type="predicted"/>